<accession>X1LRZ9</accession>
<dbReference type="InterPro" id="IPR036390">
    <property type="entry name" value="WH_DNA-bd_sf"/>
</dbReference>
<organism evidence="1">
    <name type="scientific">marine sediment metagenome</name>
    <dbReference type="NCBI Taxonomy" id="412755"/>
    <lineage>
        <taxon>unclassified sequences</taxon>
        <taxon>metagenomes</taxon>
        <taxon>ecological metagenomes</taxon>
    </lineage>
</organism>
<protein>
    <recommendedName>
        <fullName evidence="2">HTH arsR-type domain-containing protein</fullName>
    </recommendedName>
</protein>
<dbReference type="SUPFAM" id="SSF46785">
    <property type="entry name" value="Winged helix' DNA-binding domain"/>
    <property type="match status" value="1"/>
</dbReference>
<proteinExistence type="predicted"/>
<dbReference type="InterPro" id="IPR036388">
    <property type="entry name" value="WH-like_DNA-bd_sf"/>
</dbReference>
<comment type="caution">
    <text evidence="1">The sequence shown here is derived from an EMBL/GenBank/DDBJ whole genome shotgun (WGS) entry which is preliminary data.</text>
</comment>
<reference evidence="1" key="1">
    <citation type="journal article" date="2014" name="Front. Microbiol.">
        <title>High frequency of phylogenetically diverse reductive dehalogenase-homologous genes in deep subseafloor sedimentary metagenomes.</title>
        <authorList>
            <person name="Kawai M."/>
            <person name="Futagami T."/>
            <person name="Toyoda A."/>
            <person name="Takaki Y."/>
            <person name="Nishi S."/>
            <person name="Hori S."/>
            <person name="Arai W."/>
            <person name="Tsubouchi T."/>
            <person name="Morono Y."/>
            <person name="Uchiyama I."/>
            <person name="Ito T."/>
            <person name="Fujiyama A."/>
            <person name="Inagaki F."/>
            <person name="Takami H."/>
        </authorList>
    </citation>
    <scope>NUCLEOTIDE SEQUENCE</scope>
    <source>
        <strain evidence="1">Expedition CK06-06</strain>
    </source>
</reference>
<dbReference type="AlphaFoldDB" id="X1LRZ9"/>
<sequence length="80" mass="9403">MRRKEAIIRYLAKVGRADRDQIAFSIVASLITVSSRLTELKHSGLVHNMKWSDGSKVWVLTPEGYRRHDYYQLRDKKQEV</sequence>
<evidence type="ECO:0008006" key="2">
    <source>
        <dbReference type="Google" id="ProtNLM"/>
    </source>
</evidence>
<name>X1LRZ9_9ZZZZ</name>
<dbReference type="EMBL" id="BARV01008814">
    <property type="protein sequence ID" value="GAI08571.1"/>
    <property type="molecule type" value="Genomic_DNA"/>
</dbReference>
<evidence type="ECO:0000313" key="1">
    <source>
        <dbReference type="EMBL" id="GAI08571.1"/>
    </source>
</evidence>
<dbReference type="Gene3D" id="1.10.10.10">
    <property type="entry name" value="Winged helix-like DNA-binding domain superfamily/Winged helix DNA-binding domain"/>
    <property type="match status" value="1"/>
</dbReference>
<gene>
    <name evidence="1" type="ORF">S06H3_17603</name>
</gene>